<feature type="compositionally biased region" description="Low complexity" evidence="1">
    <location>
        <begin position="685"/>
        <end position="695"/>
    </location>
</feature>
<feature type="region of interest" description="Disordered" evidence="1">
    <location>
        <begin position="684"/>
        <end position="704"/>
    </location>
</feature>
<proteinExistence type="predicted"/>
<dbReference type="CDD" id="cd00303">
    <property type="entry name" value="retropepsin_like"/>
    <property type="match status" value="1"/>
</dbReference>
<gene>
    <name evidence="2" type="ORF">Tci_024570</name>
</gene>
<comment type="caution">
    <text evidence="2">The sequence shown here is derived from an EMBL/GenBank/DDBJ whole genome shotgun (WGS) entry which is preliminary data.</text>
</comment>
<dbReference type="EMBL" id="BKCJ010003038">
    <property type="protein sequence ID" value="GEU52592.1"/>
    <property type="molecule type" value="Genomic_DNA"/>
</dbReference>
<sequence>MMNEVDFENLTIKQYLMLTQEKQTQGMIRIESEVSSDEDVDEWLNEELSKRITGHDKEKEEDALIDILKTVVEECKSIYKKAQIRTPSSRTSEIQGVSIIAEKEEGDSSETLPYQQPSNDINPVSFTLPCTIGNIKIYVMADVGAGINMIPKSLFEHLKLANLKKTSMVIEMGNMTRRAPLGIVENISVKINKFLFHSDFVVIDTLEEPDETILLGRPFFATIHAQIDVFRGEISLAVGNGKESEYFNEIENNDFLALEQRTFYYSEESVDTVDSSSDSQENEVGIHLYENVSRWYVCKPIHITFKVCEEDCGIWPTCNLDLSFCSGYDAIYGKEENEMLKQWICFRDHKRQNVRGNGIKFDDFLKVSPPNDTLRINTYFPDVSKTQPKESHIRKNSFEEWMKIKLGHTNISDSIRSMMFKEWEDEDVNFGGGRDMRWKKYGKNVKNFMIQPNRGFLYEEIGIRGLLDSYSCGSKVLSWRNHLDAPEVWAAEVASPARVLKLDTHSSSEADPLESSPPPVSIAPTVSPFLCSDDSESDTEIPERHVSPTTSTPETPTTPILLAPYAIVTPPSEFPLAPVALTVRKSVRHLLSHRLALRYTSHHLDHFTFGSSSSHSSTDHSLSRHSSSDHSLFGHTPLDTTNADSSTPQRFVHPPLASTPRCSEAYICWRYASLSTMYPPTITESSAWDSSSESSVGPSRKRCRSPAATVTSRIDFARALVPSRVDLLLPRKRFRDSISLEDSVEEDIDIDVLEDIEADATTVEVAVDRNVEAGIDVGLGIEVDVRINVKDEVESSDRGTIEVRVDMDAGINIPDEIPLQRIEEIDTAQRLLEAGQLIAN</sequence>
<feature type="compositionally biased region" description="Basic and acidic residues" evidence="1">
    <location>
        <begin position="617"/>
        <end position="628"/>
    </location>
</feature>
<feature type="region of interest" description="Disordered" evidence="1">
    <location>
        <begin position="615"/>
        <end position="652"/>
    </location>
</feature>
<feature type="compositionally biased region" description="Low complexity" evidence="1">
    <location>
        <begin position="547"/>
        <end position="558"/>
    </location>
</feature>
<dbReference type="AlphaFoldDB" id="A0A6L2KVK4"/>
<accession>A0A6L2KVK4</accession>
<evidence type="ECO:0000256" key="1">
    <source>
        <dbReference type="SAM" id="MobiDB-lite"/>
    </source>
</evidence>
<evidence type="ECO:0008006" key="3">
    <source>
        <dbReference type="Google" id="ProtNLM"/>
    </source>
</evidence>
<name>A0A6L2KVK4_TANCI</name>
<feature type="region of interest" description="Disordered" evidence="1">
    <location>
        <begin position="533"/>
        <end position="558"/>
    </location>
</feature>
<protein>
    <recommendedName>
        <fullName evidence="3">Reverse transcriptase domain-containing protein</fullName>
    </recommendedName>
</protein>
<dbReference type="InterPro" id="IPR021109">
    <property type="entry name" value="Peptidase_aspartic_dom_sf"/>
</dbReference>
<organism evidence="2">
    <name type="scientific">Tanacetum cinerariifolium</name>
    <name type="common">Dalmatian daisy</name>
    <name type="synonym">Chrysanthemum cinerariifolium</name>
    <dbReference type="NCBI Taxonomy" id="118510"/>
    <lineage>
        <taxon>Eukaryota</taxon>
        <taxon>Viridiplantae</taxon>
        <taxon>Streptophyta</taxon>
        <taxon>Embryophyta</taxon>
        <taxon>Tracheophyta</taxon>
        <taxon>Spermatophyta</taxon>
        <taxon>Magnoliopsida</taxon>
        <taxon>eudicotyledons</taxon>
        <taxon>Gunneridae</taxon>
        <taxon>Pentapetalae</taxon>
        <taxon>asterids</taxon>
        <taxon>campanulids</taxon>
        <taxon>Asterales</taxon>
        <taxon>Asteraceae</taxon>
        <taxon>Asteroideae</taxon>
        <taxon>Anthemideae</taxon>
        <taxon>Anthemidinae</taxon>
        <taxon>Tanacetum</taxon>
    </lineage>
</organism>
<dbReference type="PANTHER" id="PTHR33067:SF9">
    <property type="entry name" value="RNA-DIRECTED DNA POLYMERASE"/>
    <property type="match status" value="1"/>
</dbReference>
<dbReference type="Gene3D" id="2.40.70.10">
    <property type="entry name" value="Acid Proteases"/>
    <property type="match status" value="1"/>
</dbReference>
<dbReference type="SUPFAM" id="SSF50630">
    <property type="entry name" value="Acid proteases"/>
    <property type="match status" value="1"/>
</dbReference>
<feature type="compositionally biased region" description="Polar residues" evidence="1">
    <location>
        <begin position="638"/>
        <end position="649"/>
    </location>
</feature>
<dbReference type="PANTHER" id="PTHR33067">
    <property type="entry name" value="RNA-DIRECTED DNA POLYMERASE-RELATED"/>
    <property type="match status" value="1"/>
</dbReference>
<dbReference type="Pfam" id="PF13650">
    <property type="entry name" value="Asp_protease_2"/>
    <property type="match status" value="1"/>
</dbReference>
<reference evidence="2" key="1">
    <citation type="journal article" date="2019" name="Sci. Rep.">
        <title>Draft genome of Tanacetum cinerariifolium, the natural source of mosquito coil.</title>
        <authorList>
            <person name="Yamashiro T."/>
            <person name="Shiraishi A."/>
            <person name="Satake H."/>
            <person name="Nakayama K."/>
        </authorList>
    </citation>
    <scope>NUCLEOTIDE SEQUENCE</scope>
</reference>
<evidence type="ECO:0000313" key="2">
    <source>
        <dbReference type="EMBL" id="GEU52592.1"/>
    </source>
</evidence>